<proteinExistence type="inferred from homology"/>
<sequence length="234" mass="25988">MTLFLVGLGVSCDITLSGLEAIQTADNVYIETYTNPLDEETIQNLEKKTGKKFEKLERDKLESSFLVNQAKSSNVCVLISGDPLTATTHVTLVVEAKQKNIPVQVIHNSSIYSTAPARSGLQIYRFGKTASLVNPRPNYKPVSSLDIIRENLTRNLHTLVLLDTEPQPMEAKVALEMLSEFETAVVLSCVGHKDEKIVFGKVKNLIGIELGKPPFTLIIPAKLHHIEEEYLNLF</sequence>
<evidence type="ECO:0000256" key="2">
    <source>
        <dbReference type="ARBA" id="ARBA00006729"/>
    </source>
</evidence>
<dbReference type="GO" id="GO:0017183">
    <property type="term" value="P:protein histidyl modification to diphthamide"/>
    <property type="evidence" value="ECO:0007669"/>
    <property type="project" value="UniProtKB-UniPathway"/>
</dbReference>
<dbReference type="InterPro" id="IPR014777">
    <property type="entry name" value="4pyrrole_Mease_sub1"/>
</dbReference>
<evidence type="ECO:0000256" key="4">
    <source>
        <dbReference type="ARBA" id="ARBA00022679"/>
    </source>
</evidence>
<keyword evidence="5 6" id="KW-0949">S-adenosyl-L-methionine</keyword>
<comment type="caution">
    <text evidence="8">The sequence shown here is derived from an EMBL/GenBank/DDBJ whole genome shotgun (WGS) entry which is preliminary data.</text>
</comment>
<dbReference type="PANTHER" id="PTHR10882:SF0">
    <property type="entry name" value="DIPHTHINE METHYL ESTER SYNTHASE"/>
    <property type="match status" value="1"/>
</dbReference>
<dbReference type="GO" id="GO:0032259">
    <property type="term" value="P:methylation"/>
    <property type="evidence" value="ECO:0007669"/>
    <property type="project" value="UniProtKB-KW"/>
</dbReference>
<dbReference type="InterPro" id="IPR035996">
    <property type="entry name" value="4pyrrol_Methylase_sf"/>
</dbReference>
<dbReference type="InterPro" id="IPR000878">
    <property type="entry name" value="4pyrrol_Mease"/>
</dbReference>
<evidence type="ECO:0000313" key="8">
    <source>
        <dbReference type="EMBL" id="VVC02465.1"/>
    </source>
</evidence>
<keyword evidence="3 8" id="KW-0489">Methyltransferase</keyword>
<keyword evidence="4 8" id="KW-0808">Transferase</keyword>
<dbReference type="AlphaFoldDB" id="A0A5E4LKC6"/>
<accession>A0A5E4LKC6</accession>
<dbReference type="CDD" id="cd11647">
    <property type="entry name" value="DHP5_DphB"/>
    <property type="match status" value="1"/>
</dbReference>
<feature type="binding site" evidence="6">
    <location>
        <position position="190"/>
    </location>
    <ligand>
        <name>S-adenosyl-L-methionine</name>
        <dbReference type="ChEBI" id="CHEBI:59789"/>
    </ligand>
</feature>
<evidence type="ECO:0000256" key="6">
    <source>
        <dbReference type="PIRSR" id="PIRSR036432-1"/>
    </source>
</evidence>
<evidence type="ECO:0000259" key="7">
    <source>
        <dbReference type="Pfam" id="PF00590"/>
    </source>
</evidence>
<name>A0A5E4LKC6_9ARCH</name>
<protein>
    <submittedName>
        <fullName evidence="8">Diphthine synthase</fullName>
        <ecNumber evidence="8">2.1.1.98</ecNumber>
    </submittedName>
</protein>
<dbReference type="Gene3D" id="3.30.950.10">
    <property type="entry name" value="Methyltransferase, Cobalt-precorrin-4 Transmethylase, Domain 2"/>
    <property type="match status" value="1"/>
</dbReference>
<dbReference type="UniPathway" id="UPA00559"/>
<reference evidence="8 9" key="1">
    <citation type="submission" date="2019-08" db="EMBL/GenBank/DDBJ databases">
        <authorList>
            <person name="Vazquez-Campos X."/>
        </authorList>
    </citation>
    <scope>NUCLEOTIDE SEQUENCE [LARGE SCALE GENOMIC DNA]</scope>
    <source>
        <strain evidence="8">LFW-283_2</strain>
    </source>
</reference>
<dbReference type="GO" id="GO:0004164">
    <property type="term" value="F:diphthine synthase activity"/>
    <property type="evidence" value="ECO:0007669"/>
    <property type="project" value="UniProtKB-EC"/>
</dbReference>
<comment type="pathway">
    <text evidence="1">Protein modification; peptidyl-diphthamide biosynthesis.</text>
</comment>
<dbReference type="Pfam" id="PF00590">
    <property type="entry name" value="TP_methylase"/>
    <property type="match status" value="1"/>
</dbReference>
<gene>
    <name evidence="8" type="primary">dphB</name>
    <name evidence="8" type="ORF">LFW2832_00015</name>
</gene>
<feature type="binding site" evidence="6">
    <location>
        <begin position="110"/>
        <end position="111"/>
    </location>
    <ligand>
        <name>S-adenosyl-L-methionine</name>
        <dbReference type="ChEBI" id="CHEBI:59789"/>
    </ligand>
</feature>
<evidence type="ECO:0000256" key="3">
    <source>
        <dbReference type="ARBA" id="ARBA00022603"/>
    </source>
</evidence>
<dbReference type="SUPFAM" id="SSF53790">
    <property type="entry name" value="Tetrapyrrole methylase"/>
    <property type="match status" value="1"/>
</dbReference>
<dbReference type="PIRSF" id="PIRSF036432">
    <property type="entry name" value="Diphthine_synth"/>
    <property type="match status" value="1"/>
</dbReference>
<feature type="binding site" evidence="6">
    <location>
        <position position="162"/>
    </location>
    <ligand>
        <name>S-adenosyl-L-methionine</name>
        <dbReference type="ChEBI" id="CHEBI:59789"/>
    </ligand>
</feature>
<dbReference type="NCBIfam" id="TIGR00522">
    <property type="entry name" value="dph5"/>
    <property type="match status" value="1"/>
</dbReference>
<feature type="domain" description="Tetrapyrrole methylase" evidence="7">
    <location>
        <begin position="3"/>
        <end position="205"/>
    </location>
</feature>
<dbReference type="Gene3D" id="3.40.1010.10">
    <property type="entry name" value="Cobalt-precorrin-4 Transmethylase, Domain 1"/>
    <property type="match status" value="1"/>
</dbReference>
<evidence type="ECO:0000256" key="5">
    <source>
        <dbReference type="ARBA" id="ARBA00022691"/>
    </source>
</evidence>
<comment type="similarity">
    <text evidence="2">Belongs to the diphthine synthase family.</text>
</comment>
<dbReference type="EMBL" id="CABMJJ010000001">
    <property type="protein sequence ID" value="VVC02465.1"/>
    <property type="molecule type" value="Genomic_DNA"/>
</dbReference>
<evidence type="ECO:0000256" key="1">
    <source>
        <dbReference type="ARBA" id="ARBA00005156"/>
    </source>
</evidence>
<feature type="binding site" evidence="6">
    <location>
        <position position="85"/>
    </location>
    <ligand>
        <name>S-adenosyl-L-methionine</name>
        <dbReference type="ChEBI" id="CHEBI:59789"/>
    </ligand>
</feature>
<evidence type="ECO:0000313" key="9">
    <source>
        <dbReference type="Proteomes" id="UP000789941"/>
    </source>
</evidence>
<dbReference type="Proteomes" id="UP000789941">
    <property type="component" value="Unassembled WGS sequence"/>
</dbReference>
<dbReference type="InterPro" id="IPR004551">
    <property type="entry name" value="Dphthn_synthase"/>
</dbReference>
<dbReference type="EC" id="2.1.1.98" evidence="8"/>
<dbReference type="InterPro" id="IPR014776">
    <property type="entry name" value="4pyrrole_Mease_sub2"/>
</dbReference>
<organism evidence="8 9">
    <name type="scientific">Candidatus Bilamarchaeum dharawalense</name>
    <dbReference type="NCBI Taxonomy" id="2885759"/>
    <lineage>
        <taxon>Archaea</taxon>
        <taxon>Candidatus Micrarchaeota</taxon>
        <taxon>Candidatus Micrarchaeia</taxon>
        <taxon>Candidatus Anstonellales</taxon>
        <taxon>Candidatus Bilamarchaeaceae</taxon>
        <taxon>Candidatus Bilamarchaeum</taxon>
    </lineage>
</organism>
<feature type="binding site" evidence="6">
    <location>
        <position position="82"/>
    </location>
    <ligand>
        <name>S-adenosyl-L-methionine</name>
        <dbReference type="ChEBI" id="CHEBI:59789"/>
    </ligand>
</feature>
<dbReference type="PANTHER" id="PTHR10882">
    <property type="entry name" value="DIPHTHINE SYNTHASE"/>
    <property type="match status" value="1"/>
</dbReference>